<proteinExistence type="predicted"/>
<dbReference type="SUPFAM" id="SSF52540">
    <property type="entry name" value="P-loop containing nucleoside triphosphate hydrolases"/>
    <property type="match status" value="1"/>
</dbReference>
<dbReference type="PANTHER" id="PTHR47396:SF1">
    <property type="entry name" value="ATP-DEPENDENT HELICASE IRC3-RELATED"/>
    <property type="match status" value="1"/>
</dbReference>
<dbReference type="InterPro" id="IPR014001">
    <property type="entry name" value="Helicase_ATP-bd"/>
</dbReference>
<dbReference type="OrthoDB" id="5631452at2"/>
<feature type="compositionally biased region" description="Basic residues" evidence="1">
    <location>
        <begin position="517"/>
        <end position="535"/>
    </location>
</feature>
<reference evidence="4" key="2">
    <citation type="journal article" date="2016" name="Genome Announc.">
        <title>Draft Genome Sequences of Two Novel Amoeba-Resistant Intranuclear Bacteria, 'Candidatus Berkiella cookevillensis' and 'Candidatus Berkiella aquae'.</title>
        <authorList>
            <person name="Mehari Y.T."/>
            <person name="Arivett B.A."/>
            <person name="Farone A.L."/>
            <person name="Gunderson J.H."/>
            <person name="Farone M.B."/>
        </authorList>
    </citation>
    <scope>NUCLEOTIDE SEQUENCE</scope>
    <source>
        <strain evidence="4">HT99</strain>
    </source>
</reference>
<feature type="compositionally biased region" description="Basic and acidic residues" evidence="1">
    <location>
        <begin position="870"/>
        <end position="879"/>
    </location>
</feature>
<dbReference type="InterPro" id="IPR050742">
    <property type="entry name" value="Helicase_Restrict-Modif_Enz"/>
</dbReference>
<feature type="compositionally biased region" description="Polar residues" evidence="1">
    <location>
        <begin position="538"/>
        <end position="549"/>
    </location>
</feature>
<feature type="compositionally biased region" description="Polar residues" evidence="1">
    <location>
        <begin position="859"/>
        <end position="868"/>
    </location>
</feature>
<feature type="compositionally biased region" description="Polar residues" evidence="1">
    <location>
        <begin position="1410"/>
        <end position="1419"/>
    </location>
</feature>
<dbReference type="GO" id="GO:0004386">
    <property type="term" value="F:helicase activity"/>
    <property type="evidence" value="ECO:0007669"/>
    <property type="project" value="UniProtKB-KW"/>
</dbReference>
<accession>A0A0Q9YXT8</accession>
<evidence type="ECO:0000313" key="3">
    <source>
        <dbReference type="EMBL" id="KRG21559.1"/>
    </source>
</evidence>
<gene>
    <name evidence="4" type="ORF">HT99x_008580</name>
    <name evidence="3" type="ORF">HT99x_01312</name>
</gene>
<dbReference type="EMBL" id="LKAJ01000004">
    <property type="protein sequence ID" value="KRG21559.1"/>
    <property type="molecule type" value="Genomic_DNA"/>
</dbReference>
<feature type="compositionally biased region" description="Polar residues" evidence="1">
    <location>
        <begin position="1388"/>
        <end position="1399"/>
    </location>
</feature>
<evidence type="ECO:0000256" key="1">
    <source>
        <dbReference type="SAM" id="MobiDB-lite"/>
    </source>
</evidence>
<reference evidence="4" key="3">
    <citation type="submission" date="2021-06" db="EMBL/GenBank/DDBJ databases">
        <title>Genomic Description and Analysis of Intracellular Bacteria, Candidatus Berkiella cookevillensis and Candidatus Berkiella aquae.</title>
        <authorList>
            <person name="Kidane D.T."/>
            <person name="Mehari Y.T."/>
            <person name="Rice F.C."/>
            <person name="Arivett B.A."/>
            <person name="Farone A.L."/>
            <person name="Berk S.G."/>
            <person name="Farone M.B."/>
        </authorList>
    </citation>
    <scope>NUCLEOTIDE SEQUENCE</scope>
    <source>
        <strain evidence="4">HT99</strain>
    </source>
</reference>
<keyword evidence="4" id="KW-0347">Helicase</keyword>
<dbReference type="PROSITE" id="PS51192">
    <property type="entry name" value="HELICASE_ATP_BIND_1"/>
    <property type="match status" value="1"/>
</dbReference>
<dbReference type="Pfam" id="PF04851">
    <property type="entry name" value="ResIII"/>
    <property type="match status" value="1"/>
</dbReference>
<evidence type="ECO:0000313" key="4">
    <source>
        <dbReference type="EMBL" id="MCS5711489.1"/>
    </source>
</evidence>
<feature type="region of interest" description="Disordered" evidence="1">
    <location>
        <begin position="500"/>
        <end position="552"/>
    </location>
</feature>
<dbReference type="GO" id="GO:0005524">
    <property type="term" value="F:ATP binding"/>
    <property type="evidence" value="ECO:0007669"/>
    <property type="project" value="InterPro"/>
</dbReference>
<dbReference type="PANTHER" id="PTHR47396">
    <property type="entry name" value="TYPE I RESTRICTION ENZYME ECOKI R PROTEIN"/>
    <property type="match status" value="1"/>
</dbReference>
<dbReference type="EMBL" id="LKAJ02000001">
    <property type="protein sequence ID" value="MCS5711489.1"/>
    <property type="molecule type" value="Genomic_DNA"/>
</dbReference>
<dbReference type="SMART" id="SM00487">
    <property type="entry name" value="DEXDc"/>
    <property type="match status" value="1"/>
</dbReference>
<keyword evidence="4" id="KW-0067">ATP-binding</keyword>
<dbReference type="Proteomes" id="UP000051497">
    <property type="component" value="Unassembled WGS sequence"/>
</dbReference>
<dbReference type="STRING" id="295108.HT99x_01312"/>
<keyword evidence="4" id="KW-0547">Nucleotide-binding</keyword>
<organism evidence="3">
    <name type="scientific">Candidatus Berkiella aquae</name>
    <dbReference type="NCBI Taxonomy" id="295108"/>
    <lineage>
        <taxon>Bacteria</taxon>
        <taxon>Pseudomonadati</taxon>
        <taxon>Pseudomonadota</taxon>
        <taxon>Gammaproteobacteria</taxon>
        <taxon>Candidatus Berkiellales</taxon>
        <taxon>Candidatus Berkiellaceae</taxon>
        <taxon>Candidatus Berkiella</taxon>
    </lineage>
</organism>
<dbReference type="RefSeq" id="WP_075065940.1">
    <property type="nucleotide sequence ID" value="NZ_LKAJ02000001.1"/>
</dbReference>
<sequence>MPRKHPKRTQYTKPPLKVRKALHKGELLSGVTIQGNKVALKLKPKFNHPENFPSINKGFFDLYLRSEDFRRKFERPMRGNVLYVLILKEGHGYTHSQEILAALQAFATPTPRRDIKKDLSTGALLADVILEGNRVTLVMHPNYAHSDNYLLINKLFYRMHCGIPNFAAKFELPTQRAKPPVLTLKEGHGYQDKTAILAALKEFADVAMVPVMPPVASSSNVQEVLEESAVFQIENQFVEAFKTGSLFTMFTDHIGLYLAPHISLHLAPYYNQPFYYQSIERMLNELCRNSQALSAQVEDIKTVEGIVQLRLRPQNIYPSAAAVLAVLMNQANNIYPQSESFLPEKSAMPEYGNELGEAHFAPLTLHIDAEEETYNIYSQRDRFLPEKTAIPEYGNELGEAHFASLTLHIDAEEETYNIYSQRDRFLPEEAMLEYGNELGEAHFAPLTLNIDAEEESNNIYFQHERLLPEKAAILESGIELAGAFMAPFTSDMVAEEETNLTDKDGLLSSPKNDASVPKRKASNSHKRPSSKKAKSIKPNEQSASTTLESNVKPKPTLKIREALYQGELLASITLDGNQVHLKLTSTYDKLENYASISKAFYDLYPRSTAFRAKFEKPTRCKNAVVSLTLKNDHGYQDEQEIMQALRDFAVPPERIEYKEKLRQGELFVGAVLNGNQVLLTLHEQYNNLDNYRLIRKMLYKLHCDSVAFSEKFELPTQSDEMPALTLKDNHDYEDPQAILEALKSFAALTKSLEVQKILAQGKLLVGVTLNGNSVELKLHENYNKPENYRSINQSFYQLYIKASHKGAEFQVKFEKPVVNYEPPSLTLKPNHGYKNEAEIFAALKELVKSPLDTDEVVSSNEEISQIASDESPKRTDPHPQKVRRVKKIPQKAMVEGRLLAGVILQDNEAILQLQKEYNQPQYYNSIKYFLCNLYRKSIEFQSKFKRPKCHGSKVNNLVLKDNHGFTDGTAVLKALRSYASAKPTTKIKEVLHQEELLASQSQNEFNFEQHRTEEISRTKGLTSVVKKNSPNGHIAEKYLGGVLPQLPEPIYGQITERLYNHHLTLIELSSPRFHRTNRQRQSFAINCPEINAIFYSHQSLPGSHEQVAFIFAGRKEKALLPEVYTARCILVLTQQEYSSLKDLVPDDMDVLVLVRINSNTHGEYADLSKLTARRIGIFLMAHHWNLNHFVMLDDNIKGINYQIDDDAISTIPNHFEKFYTLLLSQLKNQGCVSIATESNRISAQGQLGSKCFLINMQLIRQQLTSLESVFLLQPPAHEVHKSCEDYYFQILLHVMLERGYQVISRDIATLQRSHKEQNSCVNAQIRAEIFTGPRFPLPPQQQSWLEQTLKMLNQLIEKNINDYQEKQAQIMTIDIGPTHIRAHEESAHQFSDSGTSSFSPPLVLKKKQPKSATSNASRSITPQVTAAATSLPLLCSEGTETRFIDRFQTLLSTWQDNDGLLYDYQVKAIKAVGQQNSPFSCLEIPTGCGKSIIQYRLASLAFSLLDREELVMVVSPQIQLTRQLYESFLEGYKIFNETQFDNTRIITVSSDNQSCSLRLLAENKKFHKEKHIVIICLESFERFHQLFPEQMRQRVRLVLLDECHDYPNAVEKLPTLGLQDTLVVGCSATLLSNTALGKPIFTYPIAQAIQEGRLAPVIVDSLGVNYSKENVKKLIQCLPLILQHQPHPGFKETETLASTKTMVFLPKRSDCNKAYDVLSKANIPCFIIHSENEECKADLKRFVQQTRYGVVLCVRMLFLGFNDLNIGTVIIAQNKTKAKKQKHVNAIKQMFGRAIRKNNDKIAYVLTFENTKKKIIDPILAEVAHTYPASSDYLAANNAYRFDRETQTWKVDDADEVQDVSQIVFRIEASNDYEKRRLEHNTLECDASDSDVESETSDSNDEFISFSQPLIFSQQFMGFVPQKRATALSEEPVIEALNDPISSKVRVTR</sequence>
<dbReference type="InterPro" id="IPR027417">
    <property type="entry name" value="P-loop_NTPase"/>
</dbReference>
<comment type="caution">
    <text evidence="3">The sequence shown here is derived from an EMBL/GenBank/DDBJ whole genome shotgun (WGS) entry which is preliminary data.</text>
</comment>
<keyword evidence="4" id="KW-0378">Hydrolase</keyword>
<dbReference type="GO" id="GO:0003677">
    <property type="term" value="F:DNA binding"/>
    <property type="evidence" value="ECO:0007669"/>
    <property type="project" value="InterPro"/>
</dbReference>
<dbReference type="Gene3D" id="3.40.50.300">
    <property type="entry name" value="P-loop containing nucleotide triphosphate hydrolases"/>
    <property type="match status" value="2"/>
</dbReference>
<dbReference type="InterPro" id="IPR006935">
    <property type="entry name" value="Helicase/UvrB_N"/>
</dbReference>
<evidence type="ECO:0000313" key="5">
    <source>
        <dbReference type="Proteomes" id="UP000051497"/>
    </source>
</evidence>
<feature type="region of interest" description="Disordered" evidence="1">
    <location>
        <begin position="1386"/>
        <end position="1419"/>
    </location>
</feature>
<evidence type="ECO:0000259" key="2">
    <source>
        <dbReference type="PROSITE" id="PS51192"/>
    </source>
</evidence>
<feature type="domain" description="Helicase ATP-binding" evidence="2">
    <location>
        <begin position="1482"/>
        <end position="1648"/>
    </location>
</feature>
<dbReference type="GO" id="GO:0005829">
    <property type="term" value="C:cytosol"/>
    <property type="evidence" value="ECO:0007669"/>
    <property type="project" value="TreeGrafter"/>
</dbReference>
<keyword evidence="5" id="KW-1185">Reference proteome</keyword>
<name>A0A0Q9YXT8_9GAMM</name>
<protein>
    <submittedName>
        <fullName evidence="4">DEAD/DEAH box helicase family protein</fullName>
    </submittedName>
    <submittedName>
        <fullName evidence="3">Type III restriction enzyme, res subunit</fullName>
    </submittedName>
</protein>
<reference evidence="3" key="1">
    <citation type="submission" date="2015-09" db="EMBL/GenBank/DDBJ databases">
        <title>Draft Genome Sequences of Two Novel Amoeba-resistant Intranuclear Bacteria, Candidatus Berkiella cookevillensis and Candidatus Berkiella aquae.</title>
        <authorList>
            <person name="Mehari Y.T."/>
            <person name="Arivett B.A."/>
            <person name="Farone A.L."/>
            <person name="Gunderson J.H."/>
            <person name="Farone M.B."/>
        </authorList>
    </citation>
    <scope>NUCLEOTIDE SEQUENCE [LARGE SCALE GENOMIC DNA]</scope>
    <source>
        <strain evidence="3">HT99</strain>
    </source>
</reference>
<feature type="region of interest" description="Disordered" evidence="1">
    <location>
        <begin position="859"/>
        <end position="880"/>
    </location>
</feature>
<dbReference type="GO" id="GO:0016787">
    <property type="term" value="F:hydrolase activity"/>
    <property type="evidence" value="ECO:0007669"/>
    <property type="project" value="InterPro"/>
</dbReference>